<gene>
    <name evidence="2" type="primary">SMI1_1</name>
    <name evidence="2" type="ORF">PGTUg99_003967</name>
</gene>
<feature type="region of interest" description="Disordered" evidence="1">
    <location>
        <begin position="90"/>
        <end position="116"/>
    </location>
</feature>
<feature type="region of interest" description="Disordered" evidence="1">
    <location>
        <begin position="1"/>
        <end position="59"/>
    </location>
</feature>
<name>A0A5B0LHI6_PUCGR</name>
<dbReference type="GO" id="GO:0043332">
    <property type="term" value="C:mating projection tip"/>
    <property type="evidence" value="ECO:0007669"/>
    <property type="project" value="TreeGrafter"/>
</dbReference>
<dbReference type="PANTHER" id="PTHR47432:SF1">
    <property type="entry name" value="CELL WALL ASSEMBLY REGULATOR SMI1"/>
    <property type="match status" value="1"/>
</dbReference>
<feature type="region of interest" description="Disordered" evidence="1">
    <location>
        <begin position="382"/>
        <end position="426"/>
    </location>
</feature>
<dbReference type="InterPro" id="IPR051873">
    <property type="entry name" value="KNR4/SMI1_regulator"/>
</dbReference>
<feature type="compositionally biased region" description="Low complexity" evidence="1">
    <location>
        <begin position="812"/>
        <end position="831"/>
    </location>
</feature>
<feature type="compositionally biased region" description="Low complexity" evidence="1">
    <location>
        <begin position="12"/>
        <end position="49"/>
    </location>
</feature>
<dbReference type="EMBL" id="VDEP01000520">
    <property type="protein sequence ID" value="KAA1063829.1"/>
    <property type="molecule type" value="Genomic_DNA"/>
</dbReference>
<evidence type="ECO:0000256" key="1">
    <source>
        <dbReference type="SAM" id="MobiDB-lite"/>
    </source>
</evidence>
<accession>A0A5B0LHI6</accession>
<feature type="compositionally biased region" description="Polar residues" evidence="1">
    <location>
        <begin position="388"/>
        <end position="399"/>
    </location>
</feature>
<evidence type="ECO:0000313" key="2">
    <source>
        <dbReference type="EMBL" id="KAA1063829.1"/>
    </source>
</evidence>
<feature type="region of interest" description="Disordered" evidence="1">
    <location>
        <begin position="563"/>
        <end position="727"/>
    </location>
</feature>
<evidence type="ECO:0000313" key="3">
    <source>
        <dbReference type="Proteomes" id="UP000325313"/>
    </source>
</evidence>
<sequence length="860" mass="94165">MLREEEEQQQPTLSSSTTSSTSSSNIINLNSTTTTTIKLNQPNNISNNNNHHHQHHHHHLINLTASSIKPHKSRHSRQPSKRQVELEDELLYGPPSPRPSRPPSRQSHLDKSTHSFSPITPAEQIINPEHHHWTNSDPVIAHPSTDELFLSESYPPIHSRLTLPFFNEKLPSPIGMGRGQPIVSPSNPSPAYGSLDRLWKRITRTLVEKPYQLPELADTLSYPANELSIDSINRLLEPYHLALPQVIRDHFLTHDGQDVFTLNSARCSGSAPLGIVWGLWLMSCEEVEAEWGFWRRFDGGLMPGDAFAATDFSSSSSSHHHQQDPHHSSPPATNNNHLPPPPRVDQAMSSCPAGWVREVYSHPAWIPLLSDRVGNYIGIDLSPPPNSSYPTPRIPTTTKSSSSSSSSSSVDGRRLGGGQGNARPEAGQVIAFGREIDEKVVLWRGEGRDGWANWLASFADDLEDGNFARLIGKKRALKSHHRSTARRDSDGGERGWTHSDEDSEDTEDGLGELGYFNDGAGFGGAASDDGDFYGWRLAPEYRGMSVIEALCARSKQRWAEVGSYSSRYESFDSRSQSRSSSSRRSTQLANIQAGPSRVSDPNRRDDSTPPTPIAYVTPPSPRPPEAELPPEPSSSSSSVTPVSSGKKPEPGLQPVLVKPTPSQPRRRTRPPPPAPVSLDLPTMDSLLLDVDEGPSRASSAASSASTSSSAAHTPLDTSTSSTPKLVSRLSSIVTQRISGEFSRRASPVLPSNQHHLKSSSPRELDIISNKSLHLHDDENDAIGMVILDHHHHHQDHPTHSNPSSNLDHPLQKLSSSSSSSSTPNTLNNTNHTHSHSKNKNASHLINPTPSQGLGIIRTES</sequence>
<dbReference type="GO" id="GO:0070880">
    <property type="term" value="P:fungal-type cell wall beta-glucan biosynthetic process"/>
    <property type="evidence" value="ECO:0007669"/>
    <property type="project" value="TreeGrafter"/>
</dbReference>
<feature type="compositionally biased region" description="Polar residues" evidence="1">
    <location>
        <begin position="749"/>
        <end position="759"/>
    </location>
</feature>
<feature type="region of interest" description="Disordered" evidence="1">
    <location>
        <begin position="478"/>
        <end position="514"/>
    </location>
</feature>
<reference evidence="2 3" key="1">
    <citation type="submission" date="2019-05" db="EMBL/GenBank/DDBJ databases">
        <title>Emergence of the Ug99 lineage of the wheat stem rust pathogen through somatic hybridization.</title>
        <authorList>
            <person name="Li F."/>
            <person name="Upadhyaya N.M."/>
            <person name="Sperschneider J."/>
            <person name="Matny O."/>
            <person name="Nguyen-Phuc H."/>
            <person name="Mago R."/>
            <person name="Raley C."/>
            <person name="Miller M.E."/>
            <person name="Silverstein K.A.T."/>
            <person name="Henningsen E."/>
            <person name="Hirsch C.D."/>
            <person name="Visser B."/>
            <person name="Pretorius Z.A."/>
            <person name="Steffenson B.J."/>
            <person name="Schwessinger B."/>
            <person name="Dodds P.N."/>
            <person name="Figueroa M."/>
        </authorList>
    </citation>
    <scope>NUCLEOTIDE SEQUENCE [LARGE SCALE GENOMIC DNA]</scope>
    <source>
        <strain evidence="2 3">Ug99</strain>
    </source>
</reference>
<proteinExistence type="predicted"/>
<dbReference type="AlphaFoldDB" id="A0A5B0LHI6"/>
<feature type="region of interest" description="Disordered" evidence="1">
    <location>
        <begin position="791"/>
        <end position="860"/>
    </location>
</feature>
<feature type="compositionally biased region" description="Basic and acidic residues" evidence="1">
    <location>
        <begin position="485"/>
        <end position="500"/>
    </location>
</feature>
<dbReference type="PANTHER" id="PTHR47432">
    <property type="entry name" value="CELL WALL ASSEMBLY REGULATOR SMI1"/>
    <property type="match status" value="1"/>
</dbReference>
<feature type="compositionally biased region" description="Low complexity" evidence="1">
    <location>
        <begin position="400"/>
        <end position="409"/>
    </location>
</feature>
<feature type="compositionally biased region" description="Low complexity" evidence="1">
    <location>
        <begin position="695"/>
        <end position="711"/>
    </location>
</feature>
<feature type="compositionally biased region" description="Polar residues" evidence="1">
    <location>
        <begin position="715"/>
        <end position="727"/>
    </location>
</feature>
<feature type="compositionally biased region" description="Pro residues" evidence="1">
    <location>
        <begin position="618"/>
        <end position="632"/>
    </location>
</feature>
<feature type="compositionally biased region" description="Basic residues" evidence="1">
    <location>
        <begin position="50"/>
        <end position="59"/>
    </location>
</feature>
<feature type="region of interest" description="Disordered" evidence="1">
    <location>
        <begin position="741"/>
        <end position="762"/>
    </location>
</feature>
<feature type="compositionally biased region" description="Low complexity" evidence="1">
    <location>
        <begin position="633"/>
        <end position="644"/>
    </location>
</feature>
<comment type="caution">
    <text evidence="2">The sequence shown here is derived from an EMBL/GenBank/DDBJ whole genome shotgun (WGS) entry which is preliminary data.</text>
</comment>
<protein>
    <submittedName>
        <fullName evidence="2">Cell wall assembly regulator</fullName>
    </submittedName>
</protein>
<feature type="compositionally biased region" description="Acidic residues" evidence="1">
    <location>
        <begin position="501"/>
        <end position="510"/>
    </location>
</feature>
<organism evidence="2 3">
    <name type="scientific">Puccinia graminis f. sp. tritici</name>
    <dbReference type="NCBI Taxonomy" id="56615"/>
    <lineage>
        <taxon>Eukaryota</taxon>
        <taxon>Fungi</taxon>
        <taxon>Dikarya</taxon>
        <taxon>Basidiomycota</taxon>
        <taxon>Pucciniomycotina</taxon>
        <taxon>Pucciniomycetes</taxon>
        <taxon>Pucciniales</taxon>
        <taxon>Pucciniaceae</taxon>
        <taxon>Puccinia</taxon>
    </lineage>
</organism>
<feature type="compositionally biased region" description="Low complexity" evidence="1">
    <location>
        <begin position="573"/>
        <end position="585"/>
    </location>
</feature>
<dbReference type="Proteomes" id="UP000325313">
    <property type="component" value="Unassembled WGS sequence"/>
</dbReference>
<feature type="region of interest" description="Disordered" evidence="1">
    <location>
        <begin position="312"/>
        <end position="349"/>
    </location>
</feature>